<keyword evidence="1" id="KW-1133">Transmembrane helix</keyword>
<proteinExistence type="predicted"/>
<evidence type="ECO:0000313" key="2">
    <source>
        <dbReference type="EMBL" id="NZA38703.1"/>
    </source>
</evidence>
<dbReference type="EMBL" id="JACCKS010000012">
    <property type="protein sequence ID" value="NZA38703.1"/>
    <property type="molecule type" value="Genomic_DNA"/>
</dbReference>
<accession>A0A853JMY3</accession>
<organism evidence="2 3">
    <name type="scientific">Eubacterium callanderi</name>
    <dbReference type="NCBI Taxonomy" id="53442"/>
    <lineage>
        <taxon>Bacteria</taxon>
        <taxon>Bacillati</taxon>
        <taxon>Bacillota</taxon>
        <taxon>Clostridia</taxon>
        <taxon>Eubacteriales</taxon>
        <taxon>Eubacteriaceae</taxon>
        <taxon>Eubacterium</taxon>
    </lineage>
</organism>
<sequence length="393" mass="44357">MKKQWKLDNKGMTLLEVIVAFAIFAIAATILITGFNGALRIMGNSAIIKDTSQANASGIETGSPLDTIEGATVTTLEKPKYLSFSIKDLSFTINGAYQIASAPKRNDDLTMSMVAFKVDDLEKPPVPSAPKEDSLNKIPEVPTKDGAYWNPDENIKITVHEDNGQDRQIPIFYFDQYSGQFQSEYFKKYLEYYDKLNKKWEKGVVENTITGPVSPLYIPKNEHLKQLFFINEKPFQFFSIGSDIGLEYIVDFIYLGKNNGIEESNTIEMVMNSNSYQNKPSKLVLRAYSSYNESNHDLIDKNATVILYLPKKLNIDVYPNYNEQGFVGSKTTITIPTGYYEVPDGTDILKVASDEEELKKYKGTAETGNYTRTYNELKDKLTARKVNVVSLNK</sequence>
<dbReference type="Proteomes" id="UP000586254">
    <property type="component" value="Unassembled WGS sequence"/>
</dbReference>
<protein>
    <submittedName>
        <fullName evidence="2">Prepilin-type N-terminal cleavage/methylation domain-containing protein</fullName>
    </submittedName>
</protein>
<dbReference type="Pfam" id="PF07963">
    <property type="entry name" value="N_methyl"/>
    <property type="match status" value="1"/>
</dbReference>
<comment type="caution">
    <text evidence="2">The sequence shown here is derived from an EMBL/GenBank/DDBJ whole genome shotgun (WGS) entry which is preliminary data.</text>
</comment>
<evidence type="ECO:0000256" key="1">
    <source>
        <dbReference type="SAM" id="Phobius"/>
    </source>
</evidence>
<feature type="transmembrane region" description="Helical" evidence="1">
    <location>
        <begin position="12"/>
        <end position="35"/>
    </location>
</feature>
<keyword evidence="1" id="KW-0812">Transmembrane</keyword>
<reference evidence="2 3" key="1">
    <citation type="submission" date="2020-07" db="EMBL/GenBank/DDBJ databases">
        <title>Organ Donor 1.</title>
        <authorList>
            <person name="Marsh A.J."/>
            <person name="Azcarate-Peril M.A."/>
        </authorList>
    </citation>
    <scope>NUCLEOTIDE SEQUENCE [LARGE SCALE GENOMIC DNA]</scope>
    <source>
        <strain evidence="2 3">AMC0717</strain>
    </source>
</reference>
<evidence type="ECO:0000313" key="3">
    <source>
        <dbReference type="Proteomes" id="UP000586254"/>
    </source>
</evidence>
<dbReference type="RefSeq" id="WP_180493500.1">
    <property type="nucleotide sequence ID" value="NZ_JACCKS010000012.1"/>
</dbReference>
<dbReference type="PROSITE" id="PS00409">
    <property type="entry name" value="PROKAR_NTER_METHYL"/>
    <property type="match status" value="1"/>
</dbReference>
<name>A0A853JMY3_9FIRM</name>
<keyword evidence="1" id="KW-0472">Membrane</keyword>
<dbReference type="AlphaFoldDB" id="A0A853JMY3"/>
<dbReference type="InterPro" id="IPR012902">
    <property type="entry name" value="N_methyl_site"/>
</dbReference>
<gene>
    <name evidence="2" type="ORF">H0N91_11325</name>
</gene>
<dbReference type="NCBIfam" id="TIGR02532">
    <property type="entry name" value="IV_pilin_GFxxxE"/>
    <property type="match status" value="1"/>
</dbReference>